<dbReference type="GO" id="GO:0009639">
    <property type="term" value="P:response to red or far red light"/>
    <property type="evidence" value="ECO:0007669"/>
    <property type="project" value="InterPro"/>
</dbReference>
<evidence type="ECO:0000313" key="4">
    <source>
        <dbReference type="EMBL" id="WOH11957.1"/>
    </source>
</evidence>
<dbReference type="KEGG" id="dcr:108198260"/>
<evidence type="ECO:0000259" key="3">
    <source>
        <dbReference type="Pfam" id="PF24994"/>
    </source>
</evidence>
<evidence type="ECO:0000313" key="5">
    <source>
        <dbReference type="Proteomes" id="UP000077755"/>
    </source>
</evidence>
<dbReference type="Pfam" id="PF04859">
    <property type="entry name" value="DUF641"/>
    <property type="match status" value="1"/>
</dbReference>
<keyword evidence="5" id="KW-1185">Reference proteome</keyword>
<keyword evidence="1" id="KW-0175">Coiled coil</keyword>
<feature type="coiled-coil region" evidence="1">
    <location>
        <begin position="132"/>
        <end position="173"/>
    </location>
</feature>
<reference evidence="4" key="2">
    <citation type="submission" date="2022-03" db="EMBL/GenBank/DDBJ databases">
        <title>Draft title - Genomic analysis of global carrot germplasm unveils the trajectory of domestication and the origin of high carotenoid orange carrot.</title>
        <authorList>
            <person name="Iorizzo M."/>
            <person name="Ellison S."/>
            <person name="Senalik D."/>
            <person name="Macko-Podgorni A."/>
            <person name="Grzebelus D."/>
            <person name="Bostan H."/>
            <person name="Rolling W."/>
            <person name="Curaba J."/>
            <person name="Simon P."/>
        </authorList>
    </citation>
    <scope>NUCLEOTIDE SEQUENCE</scope>
    <source>
        <tissue evidence="4">Leaf</tissue>
    </source>
</reference>
<dbReference type="AlphaFoldDB" id="A0AAF0XRI4"/>
<gene>
    <name evidence="4" type="ORF">DCAR_0831453</name>
</gene>
<dbReference type="Proteomes" id="UP000077755">
    <property type="component" value="Chromosome 8"/>
</dbReference>
<dbReference type="InterPro" id="IPR006943">
    <property type="entry name" value="DUF641_pln"/>
</dbReference>
<dbReference type="InterPro" id="IPR056813">
    <property type="entry name" value="GIL1_IRKI_C"/>
</dbReference>
<evidence type="ECO:0000256" key="1">
    <source>
        <dbReference type="SAM" id="Coils"/>
    </source>
</evidence>
<evidence type="ECO:0008006" key="6">
    <source>
        <dbReference type="Google" id="ProtNLM"/>
    </source>
</evidence>
<dbReference type="GO" id="GO:0009959">
    <property type="term" value="P:negative gravitropism"/>
    <property type="evidence" value="ECO:0007669"/>
    <property type="project" value="InterPro"/>
</dbReference>
<evidence type="ECO:0000259" key="2">
    <source>
        <dbReference type="Pfam" id="PF04859"/>
    </source>
</evidence>
<proteinExistence type="predicted"/>
<dbReference type="EMBL" id="CP093350">
    <property type="protein sequence ID" value="WOH11957.1"/>
    <property type="molecule type" value="Genomic_DNA"/>
</dbReference>
<dbReference type="PANTHER" id="PTHR31161">
    <property type="entry name" value="PROTEIN GRAVITROPIC IN THE LIGHT 1"/>
    <property type="match status" value="1"/>
</dbReference>
<name>A0AAF0XRI4_DAUCS</name>
<organism evidence="4 5">
    <name type="scientific">Daucus carota subsp. sativus</name>
    <name type="common">Carrot</name>
    <dbReference type="NCBI Taxonomy" id="79200"/>
    <lineage>
        <taxon>Eukaryota</taxon>
        <taxon>Viridiplantae</taxon>
        <taxon>Streptophyta</taxon>
        <taxon>Embryophyta</taxon>
        <taxon>Tracheophyta</taxon>
        <taxon>Spermatophyta</taxon>
        <taxon>Magnoliopsida</taxon>
        <taxon>eudicotyledons</taxon>
        <taxon>Gunneridae</taxon>
        <taxon>Pentapetalae</taxon>
        <taxon>asterids</taxon>
        <taxon>campanulids</taxon>
        <taxon>Apiales</taxon>
        <taxon>Apiaceae</taxon>
        <taxon>Apioideae</taxon>
        <taxon>Scandiceae</taxon>
        <taxon>Daucinae</taxon>
        <taxon>Daucus</taxon>
        <taxon>Daucus sect. Daucus</taxon>
    </lineage>
</organism>
<sequence length="432" mass="49499">MEASNKPTAITKFTKTVYEAINFKSAKKNLSNNSFCLIIPQKKRGDCDESESRKRAAMQAFVSKLFATISTIKASYAELQMAQFSNHNIEAIQSADQVVVDELRTLSEVKNSFLKKQIKSSPPHVTFLLTEIQEQHSHMKMYEITIKNLEAQIEVKKEELSALQENLRETTLINKAHAQRLNSGGRFSILDNIVLSSSSNPRDFILVLQYAMKSVREFINILVNRMEIAKWDIDIAVNAIQPNFQFSNRTQKWFAFESFVCQEMFKNFDTPGFSLQNGQCIPYYIDQFTKLKSANATHFFNQYPNSSFGKFTRSKYLQLIHPKMEASFYGNLNQRKLVNSWGCPETTFFAVFAEMARRVWILHCLAFTYNQEVSVFEVKKNCMFSEMYMVSVTSEVFLAGNDEVTVGFMVVPGFKIGKMVVQSKIYLAAAKI</sequence>
<reference evidence="4" key="1">
    <citation type="journal article" date="2016" name="Nat. Genet.">
        <title>A high-quality carrot genome assembly provides new insights into carotenoid accumulation and asterid genome evolution.</title>
        <authorList>
            <person name="Iorizzo M."/>
            <person name="Ellison S."/>
            <person name="Senalik D."/>
            <person name="Zeng P."/>
            <person name="Satapoomin P."/>
            <person name="Huang J."/>
            <person name="Bowman M."/>
            <person name="Iovene M."/>
            <person name="Sanseverino W."/>
            <person name="Cavagnaro P."/>
            <person name="Yildiz M."/>
            <person name="Macko-Podgorni A."/>
            <person name="Moranska E."/>
            <person name="Grzebelus E."/>
            <person name="Grzebelus D."/>
            <person name="Ashrafi H."/>
            <person name="Zheng Z."/>
            <person name="Cheng S."/>
            <person name="Spooner D."/>
            <person name="Van Deynze A."/>
            <person name="Simon P."/>
        </authorList>
    </citation>
    <scope>NUCLEOTIDE SEQUENCE</scope>
    <source>
        <tissue evidence="4">Leaf</tissue>
    </source>
</reference>
<feature type="domain" description="DUF641" evidence="2">
    <location>
        <begin position="54"/>
        <end position="177"/>
    </location>
</feature>
<protein>
    <recommendedName>
        <fullName evidence="6">DUF641 domain-containing protein</fullName>
    </recommendedName>
</protein>
<dbReference type="Pfam" id="PF24994">
    <property type="entry name" value="GIL1_IRKI_C"/>
    <property type="match status" value="1"/>
</dbReference>
<accession>A0AAF0XRI4</accession>
<dbReference type="InterPro" id="IPR040225">
    <property type="entry name" value="GIL1-like"/>
</dbReference>
<feature type="domain" description="GIL1/IRKI C-terminal" evidence="3">
    <location>
        <begin position="375"/>
        <end position="426"/>
    </location>
</feature>